<evidence type="ECO:0000313" key="4">
    <source>
        <dbReference type="Proteomes" id="UP001293254"/>
    </source>
</evidence>
<dbReference type="EMBL" id="JACGWO010000007">
    <property type="protein sequence ID" value="KAK4423463.1"/>
    <property type="molecule type" value="Genomic_DNA"/>
</dbReference>
<evidence type="ECO:0000256" key="1">
    <source>
        <dbReference type="SAM" id="MobiDB-lite"/>
    </source>
</evidence>
<name>A0AAE1Y5F4_9LAMI</name>
<reference evidence="3" key="1">
    <citation type="submission" date="2020-06" db="EMBL/GenBank/DDBJ databases">
        <authorList>
            <person name="Li T."/>
            <person name="Hu X."/>
            <person name="Zhang T."/>
            <person name="Song X."/>
            <person name="Zhang H."/>
            <person name="Dai N."/>
            <person name="Sheng W."/>
            <person name="Hou X."/>
            <person name="Wei L."/>
        </authorList>
    </citation>
    <scope>NUCLEOTIDE SEQUENCE</scope>
    <source>
        <strain evidence="3">3651</strain>
        <tissue evidence="3">Leaf</tissue>
    </source>
</reference>
<keyword evidence="2" id="KW-0732">Signal</keyword>
<accession>A0AAE1Y5F4</accession>
<proteinExistence type="predicted"/>
<keyword evidence="4" id="KW-1185">Reference proteome</keyword>
<protein>
    <submittedName>
        <fullName evidence="3">Uncharacterized protein</fullName>
    </submittedName>
</protein>
<comment type="caution">
    <text evidence="3">The sequence shown here is derived from an EMBL/GenBank/DDBJ whole genome shotgun (WGS) entry which is preliminary data.</text>
</comment>
<dbReference type="PANTHER" id="PTHR35094">
    <property type="entry name" value="LEUCINE-RICH REPEAT EXTENSIN-LIKE PROTEIN 2"/>
    <property type="match status" value="1"/>
</dbReference>
<feature type="chain" id="PRO_5042010729" evidence="2">
    <location>
        <begin position="24"/>
        <end position="145"/>
    </location>
</feature>
<feature type="compositionally biased region" description="Pro residues" evidence="1">
    <location>
        <begin position="52"/>
        <end position="86"/>
    </location>
</feature>
<sequence length="145" mass="15222">MARLKLLQFTILIAAMLSTFVKSEELIDSRKLDETPPDLQNKCGSCPCNNPCNPPPSPPPPSPPPPPPPAPKKQPPPSNYCPPPPSGGGGGGQYPPNPPYIYINGPPGNLYPVDAYYSGSGRSFSTGVMPFLISGALGLIMIALL</sequence>
<dbReference type="AlphaFoldDB" id="A0AAE1Y5F4"/>
<dbReference type="PANTHER" id="PTHR35094:SF1">
    <property type="entry name" value="PROTEIN, PUTATIVE-RELATED"/>
    <property type="match status" value="1"/>
</dbReference>
<feature type="compositionally biased region" description="Low complexity" evidence="1">
    <location>
        <begin position="41"/>
        <end position="51"/>
    </location>
</feature>
<reference evidence="3" key="2">
    <citation type="journal article" date="2024" name="Plant">
        <title>Genomic evolution and insights into agronomic trait innovations of Sesamum species.</title>
        <authorList>
            <person name="Miao H."/>
            <person name="Wang L."/>
            <person name="Qu L."/>
            <person name="Liu H."/>
            <person name="Sun Y."/>
            <person name="Le M."/>
            <person name="Wang Q."/>
            <person name="Wei S."/>
            <person name="Zheng Y."/>
            <person name="Lin W."/>
            <person name="Duan Y."/>
            <person name="Cao H."/>
            <person name="Xiong S."/>
            <person name="Wang X."/>
            <person name="Wei L."/>
            <person name="Li C."/>
            <person name="Ma Q."/>
            <person name="Ju M."/>
            <person name="Zhao R."/>
            <person name="Li G."/>
            <person name="Mu C."/>
            <person name="Tian Q."/>
            <person name="Mei H."/>
            <person name="Zhang T."/>
            <person name="Gao T."/>
            <person name="Zhang H."/>
        </authorList>
    </citation>
    <scope>NUCLEOTIDE SEQUENCE</scope>
    <source>
        <strain evidence="3">3651</strain>
    </source>
</reference>
<organism evidence="3 4">
    <name type="scientific">Sesamum alatum</name>
    <dbReference type="NCBI Taxonomy" id="300844"/>
    <lineage>
        <taxon>Eukaryota</taxon>
        <taxon>Viridiplantae</taxon>
        <taxon>Streptophyta</taxon>
        <taxon>Embryophyta</taxon>
        <taxon>Tracheophyta</taxon>
        <taxon>Spermatophyta</taxon>
        <taxon>Magnoliopsida</taxon>
        <taxon>eudicotyledons</taxon>
        <taxon>Gunneridae</taxon>
        <taxon>Pentapetalae</taxon>
        <taxon>asterids</taxon>
        <taxon>lamiids</taxon>
        <taxon>Lamiales</taxon>
        <taxon>Pedaliaceae</taxon>
        <taxon>Sesamum</taxon>
    </lineage>
</organism>
<gene>
    <name evidence="3" type="ORF">Salat_1929100</name>
</gene>
<dbReference type="Proteomes" id="UP001293254">
    <property type="component" value="Unassembled WGS sequence"/>
</dbReference>
<evidence type="ECO:0000256" key="2">
    <source>
        <dbReference type="SAM" id="SignalP"/>
    </source>
</evidence>
<evidence type="ECO:0000313" key="3">
    <source>
        <dbReference type="EMBL" id="KAK4423463.1"/>
    </source>
</evidence>
<feature type="signal peptide" evidence="2">
    <location>
        <begin position="1"/>
        <end position="23"/>
    </location>
</feature>
<feature type="region of interest" description="Disordered" evidence="1">
    <location>
        <begin position="33"/>
        <end position="100"/>
    </location>
</feature>